<protein>
    <submittedName>
        <fullName evidence="2">AAA family ATPase</fullName>
    </submittedName>
</protein>
<dbReference type="SMART" id="SM00382">
    <property type="entry name" value="AAA"/>
    <property type="match status" value="1"/>
</dbReference>
<feature type="domain" description="AAA+ ATPase" evidence="1">
    <location>
        <begin position="119"/>
        <end position="305"/>
    </location>
</feature>
<dbReference type="InterPro" id="IPR003593">
    <property type="entry name" value="AAA+_ATPase"/>
</dbReference>
<dbReference type="EMBL" id="VUNF01000004">
    <property type="protein sequence ID" value="MST76866.1"/>
    <property type="molecule type" value="Genomic_DNA"/>
</dbReference>
<proteinExistence type="predicted"/>
<dbReference type="InterPro" id="IPR027417">
    <property type="entry name" value="P-loop_NTPase"/>
</dbReference>
<dbReference type="RefSeq" id="WP_154480488.1">
    <property type="nucleotide sequence ID" value="NZ_VUNF01000004.1"/>
</dbReference>
<dbReference type="Gene3D" id="3.40.50.300">
    <property type="entry name" value="P-loop containing nucleotide triphosphate hydrolases"/>
    <property type="match status" value="1"/>
</dbReference>
<accession>A0A6I2TT96</accession>
<sequence>MRQLNYYHRSNDFKTTIFVTLALGAIYEGYKLLDHVGKKIIDKKMNPGNSKPDRVEEHRQMKQIDFEYMQKSEEYKRSLVESEVNKGKITTKINKLNDMIRRPHLQGEESMLVPGLIKLGDMCIIFSLPGTGKSALITQMAFGIDRGVQPYSLSASANVKRAHQPVIIYDAEQEEEDYQDRYGNGEDDYPDIMIVKDCEFDNTDDFIEDLNEKIEDVAPNSNCTIIIDNISAICPSSNAKQAKYFFDRIKQVRNEAKNEGRYITFIIVAHTTKIDVYRSINLDSLAGSSYLARLFKNIMVLSKTKFGEEVKMLKVVKRRWGKMPSKVTLLNMKEKPYLHFEFKSEIEESEALPLRPKGNKDDVELEADDVADEDKIIHPDQKMTVHQVAEAIARVERKECTWQQIADEYGISPQCLHKRVKKYKQEHPKK</sequence>
<dbReference type="Proteomes" id="UP000450161">
    <property type="component" value="Unassembled WGS sequence"/>
</dbReference>
<name>A0A6I2TT96_9BACT</name>
<dbReference type="SUPFAM" id="SSF52540">
    <property type="entry name" value="P-loop containing nucleoside triphosphate hydrolases"/>
    <property type="match status" value="1"/>
</dbReference>
<dbReference type="AlphaFoldDB" id="A0A6I2TT96"/>
<evidence type="ECO:0000313" key="3">
    <source>
        <dbReference type="Proteomes" id="UP000450161"/>
    </source>
</evidence>
<evidence type="ECO:0000259" key="1">
    <source>
        <dbReference type="SMART" id="SM00382"/>
    </source>
</evidence>
<comment type="caution">
    <text evidence="2">The sequence shown here is derived from an EMBL/GenBank/DDBJ whole genome shotgun (WGS) entry which is preliminary data.</text>
</comment>
<organism evidence="2 3">
    <name type="scientific">Segatella copri</name>
    <dbReference type="NCBI Taxonomy" id="165179"/>
    <lineage>
        <taxon>Bacteria</taxon>
        <taxon>Pseudomonadati</taxon>
        <taxon>Bacteroidota</taxon>
        <taxon>Bacteroidia</taxon>
        <taxon>Bacteroidales</taxon>
        <taxon>Prevotellaceae</taxon>
        <taxon>Segatella</taxon>
    </lineage>
</organism>
<reference evidence="2 3" key="1">
    <citation type="submission" date="2019-08" db="EMBL/GenBank/DDBJ databases">
        <title>In-depth cultivation of the pig gut microbiome towards novel bacterial diversity and tailored functional studies.</title>
        <authorList>
            <person name="Wylensek D."/>
            <person name="Hitch T.C.A."/>
            <person name="Clavel T."/>
        </authorList>
    </citation>
    <scope>NUCLEOTIDE SEQUENCE [LARGE SCALE GENOMIC DNA]</scope>
    <source>
        <strain evidence="2 3">LKV-178-WT-2C</strain>
    </source>
</reference>
<gene>
    <name evidence="2" type="ORF">FYJ72_04000</name>
</gene>
<dbReference type="CDD" id="cd01120">
    <property type="entry name" value="RecA-like_superfamily"/>
    <property type="match status" value="1"/>
</dbReference>
<evidence type="ECO:0000313" key="2">
    <source>
        <dbReference type="EMBL" id="MST76866.1"/>
    </source>
</evidence>
<dbReference type="Pfam" id="PF13481">
    <property type="entry name" value="AAA_25"/>
    <property type="match status" value="1"/>
</dbReference>